<evidence type="ECO:0000256" key="1">
    <source>
        <dbReference type="ARBA" id="ARBA00008984"/>
    </source>
</evidence>
<dbReference type="Proteomes" id="UP001200513">
    <property type="component" value="Chromosome"/>
</dbReference>
<evidence type="ECO:0000259" key="2">
    <source>
        <dbReference type="Pfam" id="PF01206"/>
    </source>
</evidence>
<dbReference type="SUPFAM" id="SSF64307">
    <property type="entry name" value="SirA-like"/>
    <property type="match status" value="1"/>
</dbReference>
<dbReference type="CDD" id="cd00291">
    <property type="entry name" value="SirA_YedF_YeeD"/>
    <property type="match status" value="1"/>
</dbReference>
<dbReference type="InterPro" id="IPR036868">
    <property type="entry name" value="TusA-like_sf"/>
</dbReference>
<evidence type="ECO:0000313" key="3">
    <source>
        <dbReference type="EMBL" id="UJG44516.1"/>
    </source>
</evidence>
<dbReference type="EMBL" id="CP084167">
    <property type="protein sequence ID" value="UJG44516.1"/>
    <property type="molecule type" value="Genomic_DNA"/>
</dbReference>
<comment type="similarity">
    <text evidence="1">Belongs to the sulfur carrier protein TusA family.</text>
</comment>
<accession>A0A9Y1FPX6</accession>
<protein>
    <submittedName>
        <fullName evidence="3">Sulfurtransferase TusA family protein</fullName>
    </submittedName>
</protein>
<dbReference type="InterPro" id="IPR001455">
    <property type="entry name" value="TusA-like"/>
</dbReference>
<dbReference type="Pfam" id="PF01206">
    <property type="entry name" value="TusA"/>
    <property type="match status" value="1"/>
</dbReference>
<proteinExistence type="inferred from homology"/>
<feature type="domain" description="UPF0033" evidence="2">
    <location>
        <begin position="9"/>
        <end position="77"/>
    </location>
</feature>
<dbReference type="PANTHER" id="PTHR33279:SF6">
    <property type="entry name" value="SULFUR CARRIER PROTEIN YEDF-RELATED"/>
    <property type="match status" value="1"/>
</dbReference>
<organism evidence="3">
    <name type="scientific">Candidatus Heimdallarchaeum endolithica</name>
    <dbReference type="NCBI Taxonomy" id="2876572"/>
    <lineage>
        <taxon>Archaea</taxon>
        <taxon>Promethearchaeati</taxon>
        <taxon>Candidatus Heimdallarchaeota</taxon>
        <taxon>Candidatus Heimdallarchaeia (ex Rinke et al. 2021) (nom. nud.)</taxon>
        <taxon>Candidatus Heimdallarchaeales</taxon>
        <taxon>Candidatus Heimdallarchaeaceae</taxon>
        <taxon>Candidatus Heimdallarchaeum</taxon>
    </lineage>
</organism>
<name>A0A9Y1FPX6_9ARCH</name>
<dbReference type="PANTHER" id="PTHR33279">
    <property type="entry name" value="SULFUR CARRIER PROTEIN YEDF-RELATED"/>
    <property type="match status" value="1"/>
</dbReference>
<dbReference type="Gene3D" id="3.30.110.40">
    <property type="entry name" value="TusA-like domain"/>
    <property type="match status" value="1"/>
</dbReference>
<dbReference type="AlphaFoldDB" id="A0A9Y1FPX6"/>
<reference evidence="3" key="1">
    <citation type="journal article" date="2022" name="Nat. Microbiol.">
        <title>Unique mobile elements and scalable gene flow at the prokaryote-eukaryote boundary revealed by circularized Asgard archaea genomes.</title>
        <authorList>
            <person name="Wu F."/>
            <person name="Speth D.R."/>
            <person name="Philosof A."/>
            <person name="Cremiere A."/>
            <person name="Narayanan A."/>
            <person name="Barco R.A."/>
            <person name="Connon S.A."/>
            <person name="Amend J.P."/>
            <person name="Antoshechkin I.A."/>
            <person name="Orphan V.J."/>
        </authorList>
    </citation>
    <scope>NUCLEOTIDE SEQUENCE</scope>
    <source>
        <strain evidence="3">PR6</strain>
    </source>
</reference>
<gene>
    <name evidence="3" type="ORF">K9W46_04890</name>
</gene>
<sequence>MSENKVTTTLDVKGLNCPLPILKTKKAINEIKISENIKVIATDPGSVNDFQAWIESTGHELVESTEENGIFRYLIKKTK</sequence>